<evidence type="ECO:0000313" key="9">
    <source>
        <dbReference type="EMBL" id="CAD7646620.1"/>
    </source>
</evidence>
<dbReference type="InterPro" id="IPR013083">
    <property type="entry name" value="Znf_RING/FYVE/PHD"/>
</dbReference>
<keyword evidence="10" id="KW-1185">Reference proteome</keyword>
<dbReference type="Gene3D" id="3.10.20.90">
    <property type="entry name" value="Phosphatidylinositol 3-kinase Catalytic Subunit, Chain A, domain 1"/>
    <property type="match status" value="1"/>
</dbReference>
<dbReference type="GO" id="GO:0035102">
    <property type="term" value="C:PRC1 complex"/>
    <property type="evidence" value="ECO:0007669"/>
    <property type="project" value="TreeGrafter"/>
</dbReference>
<dbReference type="Gene3D" id="3.30.40.10">
    <property type="entry name" value="Zinc/RING finger domain, C3HC4 (zinc finger)"/>
    <property type="match status" value="2"/>
</dbReference>
<reference evidence="9" key="1">
    <citation type="submission" date="2020-11" db="EMBL/GenBank/DDBJ databases">
        <authorList>
            <person name="Tran Van P."/>
        </authorList>
    </citation>
    <scope>NUCLEOTIDE SEQUENCE</scope>
</reference>
<dbReference type="SUPFAM" id="SSF57850">
    <property type="entry name" value="RING/U-box"/>
    <property type="match status" value="2"/>
</dbReference>
<feature type="domain" description="RING-type" evidence="8">
    <location>
        <begin position="514"/>
        <end position="557"/>
    </location>
</feature>
<keyword evidence="2" id="KW-0479">Metal-binding</keyword>
<dbReference type="FunFam" id="3.30.40.10:FF:000033">
    <property type="entry name" value="Polycomb group RING finger protein 3"/>
    <property type="match status" value="1"/>
</dbReference>
<dbReference type="AlphaFoldDB" id="A0A7R9LUC3"/>
<proteinExistence type="predicted"/>
<accession>A0A7R9LUC3</accession>
<keyword evidence="5" id="KW-0539">Nucleus</keyword>
<dbReference type="InterPro" id="IPR018957">
    <property type="entry name" value="Znf_C3HC4_RING-type"/>
</dbReference>
<keyword evidence="3 6" id="KW-0863">Zinc-finger</keyword>
<evidence type="ECO:0000256" key="1">
    <source>
        <dbReference type="ARBA" id="ARBA00004123"/>
    </source>
</evidence>
<feature type="domain" description="RING-type" evidence="8">
    <location>
        <begin position="345"/>
        <end position="388"/>
    </location>
</feature>
<dbReference type="EMBL" id="OC917266">
    <property type="protein sequence ID" value="CAD7646620.1"/>
    <property type="molecule type" value="Genomic_DNA"/>
</dbReference>
<sequence length="888" mass="97159">GHLLLANRDSRPYFCFIPENHSYDKPIDNTADTCRETVADNRLATNGNPVVNETAVPSGAAGAVGVPKVVANGVVKTHSKANERQPNDMKSNIDMSCMGDNTAAITATNNNTSAHKPMDLTANTSHKTVANDNSVNKTTVPSLKPNNTGTAGAVGVGAKLVANGVVKNHSSPVSNSFAPVVNKTTVPSYKPNTTSTTTTGAVGAKLVTNGVLKTNESLAKRKPNKPKPKPTHRDIVYVTPVTTMGDTSIHSKTITTTAATNAHKPVDLTVSASHKTVTGNRLVTNGVPPMVNMTTVPSYKPNTTGTAADAVGAKLVANGVVTSHELLMRHRESIGNKELNDRLKCFLCNGYLVNPTIIIDCDHSFCKSCLIKHLESNTPKSRYCPRCDQQINKTKPKLNLKNKPNKPRHNVQHAYATSKLISTMSAITAHKPIDITANTCHKIVGNNRLATNGNPIANKTAVPSHKPNATGTAGVGVPKVVANGVVKSHAKAHELLLRPREPIVVKEFNELIQCFLCKGYLIDATTVIECLHSFCKTCIINHLESNTPKSRLCPRCDSQIHRTKPKLFIRSDPTLQDIIYKLVPGLYKNEMTRRKEFYSKETDSETVRLSNEEKGEMSGERLIFTPEDHIYLSVEYFPQYISHSLQPFSMNLSNGALNCLKVPEVVPNGSADSAANGGTTSGGSGSSGDDSQRRYLKCEGGMRVLHLKKWLKLKYDLKDHNDIEVLYKHDPLLDDYTMIDLAYIYSWRRIMEPPKHKKSKTKTTSASKAMDTTDMSAGVFKAPPMVTKRRHTGKHRHKPNKKRKLGINESHLITTNPVNEPLPPVDTDLLKQAVAADLELMANAVSKRLDKAMANRMVLRPLVSVQSTRVVKRRCLQISYPSKHSPYI</sequence>
<evidence type="ECO:0000256" key="7">
    <source>
        <dbReference type="SAM" id="MobiDB-lite"/>
    </source>
</evidence>
<evidence type="ECO:0000256" key="2">
    <source>
        <dbReference type="ARBA" id="ARBA00022723"/>
    </source>
</evidence>
<comment type="subcellular location">
    <subcellularLocation>
        <location evidence="1">Nucleus</location>
    </subcellularLocation>
</comment>
<dbReference type="GO" id="GO:1990841">
    <property type="term" value="F:promoter-specific chromatin binding"/>
    <property type="evidence" value="ECO:0007669"/>
    <property type="project" value="TreeGrafter"/>
</dbReference>
<dbReference type="PANTHER" id="PTHR10825">
    <property type="entry name" value="RING FINGER DOMAIN-CONTAINING, POLYCOMB GROUP COMPONENT"/>
    <property type="match status" value="1"/>
</dbReference>
<dbReference type="PANTHER" id="PTHR10825:SF29">
    <property type="entry name" value="POLYCOMB GROUP RING FINGER PROTEIN 1"/>
    <property type="match status" value="1"/>
</dbReference>
<dbReference type="InterPro" id="IPR017907">
    <property type="entry name" value="Znf_RING_CS"/>
</dbReference>
<dbReference type="SMART" id="SM00184">
    <property type="entry name" value="RING"/>
    <property type="match status" value="2"/>
</dbReference>
<evidence type="ECO:0000256" key="4">
    <source>
        <dbReference type="ARBA" id="ARBA00022833"/>
    </source>
</evidence>
<dbReference type="PROSITE" id="PS00518">
    <property type="entry name" value="ZF_RING_1"/>
    <property type="match status" value="2"/>
</dbReference>
<evidence type="ECO:0000259" key="8">
    <source>
        <dbReference type="PROSITE" id="PS50089"/>
    </source>
</evidence>
<evidence type="ECO:0000313" key="10">
    <source>
        <dbReference type="Proteomes" id="UP000728032"/>
    </source>
</evidence>
<protein>
    <recommendedName>
        <fullName evidence="8">RING-type domain-containing protein</fullName>
    </recommendedName>
</protein>
<keyword evidence="4" id="KW-0862">Zinc</keyword>
<dbReference type="Proteomes" id="UP000728032">
    <property type="component" value="Unassembled WGS sequence"/>
</dbReference>
<dbReference type="Pfam" id="PF16207">
    <property type="entry name" value="RAWUL"/>
    <property type="match status" value="1"/>
</dbReference>
<dbReference type="GO" id="GO:0000122">
    <property type="term" value="P:negative regulation of transcription by RNA polymerase II"/>
    <property type="evidence" value="ECO:0007669"/>
    <property type="project" value="TreeGrafter"/>
</dbReference>
<dbReference type="InterPro" id="IPR032443">
    <property type="entry name" value="RAWUL"/>
</dbReference>
<dbReference type="InterPro" id="IPR001841">
    <property type="entry name" value="Znf_RING"/>
</dbReference>
<dbReference type="PROSITE" id="PS50089">
    <property type="entry name" value="ZF_RING_2"/>
    <property type="match status" value="2"/>
</dbReference>
<dbReference type="OrthoDB" id="1305878at2759"/>
<dbReference type="GO" id="GO:0008270">
    <property type="term" value="F:zinc ion binding"/>
    <property type="evidence" value="ECO:0007669"/>
    <property type="project" value="UniProtKB-KW"/>
</dbReference>
<gene>
    <name evidence="9" type="ORF">ONB1V03_LOCUS5823</name>
</gene>
<organism evidence="9">
    <name type="scientific">Oppiella nova</name>
    <dbReference type="NCBI Taxonomy" id="334625"/>
    <lineage>
        <taxon>Eukaryota</taxon>
        <taxon>Metazoa</taxon>
        <taxon>Ecdysozoa</taxon>
        <taxon>Arthropoda</taxon>
        <taxon>Chelicerata</taxon>
        <taxon>Arachnida</taxon>
        <taxon>Acari</taxon>
        <taxon>Acariformes</taxon>
        <taxon>Sarcoptiformes</taxon>
        <taxon>Oribatida</taxon>
        <taxon>Brachypylina</taxon>
        <taxon>Oppioidea</taxon>
        <taxon>Oppiidae</taxon>
        <taxon>Oppiella</taxon>
    </lineage>
</organism>
<feature type="region of interest" description="Disordered" evidence="7">
    <location>
        <begin position="670"/>
        <end position="693"/>
    </location>
</feature>
<name>A0A7R9LUC3_9ACAR</name>
<dbReference type="Pfam" id="PF00097">
    <property type="entry name" value="zf-C3HC4"/>
    <property type="match status" value="2"/>
</dbReference>
<evidence type="ECO:0000256" key="5">
    <source>
        <dbReference type="ARBA" id="ARBA00023242"/>
    </source>
</evidence>
<evidence type="ECO:0000256" key="6">
    <source>
        <dbReference type="PROSITE-ProRule" id="PRU00175"/>
    </source>
</evidence>
<feature type="non-terminal residue" evidence="9">
    <location>
        <position position="1"/>
    </location>
</feature>
<evidence type="ECO:0000256" key="3">
    <source>
        <dbReference type="ARBA" id="ARBA00022771"/>
    </source>
</evidence>
<dbReference type="EMBL" id="CAJPVJ010002441">
    <property type="protein sequence ID" value="CAG2166299.1"/>
    <property type="molecule type" value="Genomic_DNA"/>
</dbReference>